<gene>
    <name evidence="1" type="ORF">ACFSBT_17650</name>
</gene>
<evidence type="ECO:0000313" key="1">
    <source>
        <dbReference type="EMBL" id="MFD1515108.1"/>
    </source>
</evidence>
<organism evidence="1 2">
    <name type="scientific">Halomarina rubra</name>
    <dbReference type="NCBI Taxonomy" id="2071873"/>
    <lineage>
        <taxon>Archaea</taxon>
        <taxon>Methanobacteriati</taxon>
        <taxon>Methanobacteriota</taxon>
        <taxon>Stenosarchaea group</taxon>
        <taxon>Halobacteria</taxon>
        <taxon>Halobacteriales</taxon>
        <taxon>Natronomonadaceae</taxon>
        <taxon>Halomarina</taxon>
    </lineage>
</organism>
<protein>
    <submittedName>
        <fullName evidence="1">Bacteriocin</fullName>
    </submittedName>
</protein>
<dbReference type="Proteomes" id="UP001597187">
    <property type="component" value="Unassembled WGS sequence"/>
</dbReference>
<name>A0ABD6AYX8_9EURY</name>
<dbReference type="EMBL" id="JBHUDC010000008">
    <property type="protein sequence ID" value="MFD1515108.1"/>
    <property type="molecule type" value="Genomic_DNA"/>
</dbReference>
<dbReference type="RefSeq" id="WP_250875032.1">
    <property type="nucleotide sequence ID" value="NZ_JALXFV010000008.1"/>
</dbReference>
<keyword evidence="2" id="KW-1185">Reference proteome</keyword>
<proteinExistence type="predicted"/>
<dbReference type="AlphaFoldDB" id="A0ABD6AYX8"/>
<accession>A0ABD6AYX8</accession>
<comment type="caution">
    <text evidence="1">The sequence shown here is derived from an EMBL/GenBank/DDBJ whole genome shotgun (WGS) entry which is preliminary data.</text>
</comment>
<sequence length="384" mass="42316">MSSDAHTVTHDDFQAGASDEHITAFFNPMKTYRERALKQIRAQSGWSPDVWTSLDAAAGIATTDADGEMVEAASPMPYRMGIDYEMEGLDEQFRRSTVMDVLSGSGFGISSDLSSYVYVRTLTNGRMDADTAMDIRGETTQDRDRNGIDGVAQPLNYVTYELGGREMEVKRAYGEDPEARPAREARRALNRREHEVLYNGWGGTFEIDGLSFTVGGLDSTNTDKVLQAPNSSGWSTADNVLSDVDALHSTIEQQTDVVDENDVPLVSQVGGLVMVPYKLWGSVMRQNYETSATDEPLIDRLNRKYPYLTWVPAPRLDSDTAIMLLNDPRYFGVVNAQGVTNTAWDISGGAARKFRLVSSRIPWVRTQPDGINGIARLTGISTGV</sequence>
<reference evidence="1 2" key="1">
    <citation type="journal article" date="2019" name="Int. J. Syst. Evol. Microbiol.">
        <title>The Global Catalogue of Microorganisms (GCM) 10K type strain sequencing project: providing services to taxonomists for standard genome sequencing and annotation.</title>
        <authorList>
            <consortium name="The Broad Institute Genomics Platform"/>
            <consortium name="The Broad Institute Genome Sequencing Center for Infectious Disease"/>
            <person name="Wu L."/>
            <person name="Ma J."/>
        </authorList>
    </citation>
    <scope>NUCLEOTIDE SEQUENCE [LARGE SCALE GENOMIC DNA]</scope>
    <source>
        <strain evidence="1 2">CGMCC 1.12563</strain>
    </source>
</reference>
<evidence type="ECO:0000313" key="2">
    <source>
        <dbReference type="Proteomes" id="UP001597187"/>
    </source>
</evidence>